<organism evidence="1 2">
    <name type="scientific">Gigaspora margarita</name>
    <dbReference type="NCBI Taxonomy" id="4874"/>
    <lineage>
        <taxon>Eukaryota</taxon>
        <taxon>Fungi</taxon>
        <taxon>Fungi incertae sedis</taxon>
        <taxon>Mucoromycota</taxon>
        <taxon>Glomeromycotina</taxon>
        <taxon>Glomeromycetes</taxon>
        <taxon>Diversisporales</taxon>
        <taxon>Gigasporaceae</taxon>
        <taxon>Gigaspora</taxon>
    </lineage>
</organism>
<sequence>MSNNISDIDSYLVSSSINNKSNSSGQTRKEAWDDYNFMENIIPFDVKILYTLEERNTSQYEIAF</sequence>
<feature type="non-terminal residue" evidence="1">
    <location>
        <position position="64"/>
    </location>
</feature>
<keyword evidence="2" id="KW-1185">Reference proteome</keyword>
<evidence type="ECO:0000313" key="2">
    <source>
        <dbReference type="Proteomes" id="UP000789901"/>
    </source>
</evidence>
<reference evidence="1 2" key="1">
    <citation type="submission" date="2021-06" db="EMBL/GenBank/DDBJ databases">
        <authorList>
            <person name="Kallberg Y."/>
            <person name="Tangrot J."/>
            <person name="Rosling A."/>
        </authorList>
    </citation>
    <scope>NUCLEOTIDE SEQUENCE [LARGE SCALE GENOMIC DNA]</scope>
    <source>
        <strain evidence="1 2">120-4 pot B 10/14</strain>
    </source>
</reference>
<protein>
    <submittedName>
        <fullName evidence="1">238_t:CDS:1</fullName>
    </submittedName>
</protein>
<dbReference type="Proteomes" id="UP000789901">
    <property type="component" value="Unassembled WGS sequence"/>
</dbReference>
<proteinExistence type="predicted"/>
<accession>A0ABN7WH28</accession>
<dbReference type="EMBL" id="CAJVQB010041874">
    <property type="protein sequence ID" value="CAG8829919.1"/>
    <property type="molecule type" value="Genomic_DNA"/>
</dbReference>
<gene>
    <name evidence="1" type="ORF">GMARGA_LOCUS30125</name>
</gene>
<name>A0ABN7WH28_GIGMA</name>
<comment type="caution">
    <text evidence="1">The sequence shown here is derived from an EMBL/GenBank/DDBJ whole genome shotgun (WGS) entry which is preliminary data.</text>
</comment>
<evidence type="ECO:0000313" key="1">
    <source>
        <dbReference type="EMBL" id="CAG8829919.1"/>
    </source>
</evidence>